<proteinExistence type="predicted"/>
<reference evidence="1" key="1">
    <citation type="submission" date="2021-03" db="EMBL/GenBank/DDBJ databases">
        <title>Evolutionary priming and transition to the ectomycorrhizal habit in an iconic lineage of mushroom-forming fungi: is preadaptation a requirement?</title>
        <authorList>
            <consortium name="DOE Joint Genome Institute"/>
            <person name="Looney B.P."/>
            <person name="Miyauchi S."/>
            <person name="Morin E."/>
            <person name="Drula E."/>
            <person name="Courty P.E."/>
            <person name="Chicoki N."/>
            <person name="Fauchery L."/>
            <person name="Kohler A."/>
            <person name="Kuo A."/>
            <person name="LaButti K."/>
            <person name="Pangilinan J."/>
            <person name="Lipzen A."/>
            <person name="Riley R."/>
            <person name="Andreopoulos W."/>
            <person name="He G."/>
            <person name="Johnson J."/>
            <person name="Barry K.W."/>
            <person name="Grigoriev I.V."/>
            <person name="Nagy L."/>
            <person name="Hibbett D."/>
            <person name="Henrissat B."/>
            <person name="Matheny P.B."/>
            <person name="Labbe J."/>
            <person name="Martin A.F."/>
        </authorList>
    </citation>
    <scope>NUCLEOTIDE SEQUENCE</scope>
    <source>
        <strain evidence="1">BPL698</strain>
    </source>
</reference>
<organism evidence="1 2">
    <name type="scientific">Russula earlei</name>
    <dbReference type="NCBI Taxonomy" id="71964"/>
    <lineage>
        <taxon>Eukaryota</taxon>
        <taxon>Fungi</taxon>
        <taxon>Dikarya</taxon>
        <taxon>Basidiomycota</taxon>
        <taxon>Agaricomycotina</taxon>
        <taxon>Agaricomycetes</taxon>
        <taxon>Russulales</taxon>
        <taxon>Russulaceae</taxon>
        <taxon>Russula</taxon>
    </lineage>
</organism>
<dbReference type="EMBL" id="JAGFNK010000325">
    <property type="protein sequence ID" value="KAI9452831.1"/>
    <property type="molecule type" value="Genomic_DNA"/>
</dbReference>
<dbReference type="Proteomes" id="UP001207468">
    <property type="component" value="Unassembled WGS sequence"/>
</dbReference>
<evidence type="ECO:0000313" key="2">
    <source>
        <dbReference type="Proteomes" id="UP001207468"/>
    </source>
</evidence>
<gene>
    <name evidence="1" type="ORF">F5148DRAFT_1370322</name>
</gene>
<sequence length="475" mass="53913">MMTTDQSILDNTLRVPDDVLVEILFFYVNNQRIGTWHTLVHVCQRWRYVVLAEPHRLNLQLVYTGKRPMSEMLDVWPVLPVVIRPTIYSSSISRNITAFLDSEHHHRICAITLFDIPNSHLETFTAAMQKPSPELTFLNIRTENNTVTTLPDSFLGGSAPLLRHVSLHNCPFPGMPKLLLSANHLHRLELRNIPDSGYFSPRDLVACLSEMSRLDSVGVEFRSPPRYPASRHTPPLTPSVLPSLTKLMFQGVHEYLEDLLAQIEAPLLSLLKITFFMDPHFVVPYLRQSINYAELFKKCHRAIVCTSYHAVRFAAFRETHQIPELSLEIMCGGGLVRQLSLLAQVCSSSLLLLSTLIQLDIVAPGPSILQTHWNMNATHWVELFDPFTAVKDLRLSNRVARDVCQGLEELAEGRATEVLPALQNILLRGIQPLEPVPKFIERFVAARQRSGHPVAVYPWRDQGNNESFLAPSQHR</sequence>
<protein>
    <submittedName>
        <fullName evidence="1">Uncharacterized protein</fullName>
    </submittedName>
</protein>
<accession>A0ACC0TZ31</accession>
<evidence type="ECO:0000313" key="1">
    <source>
        <dbReference type="EMBL" id="KAI9452831.1"/>
    </source>
</evidence>
<keyword evidence="2" id="KW-1185">Reference proteome</keyword>
<comment type="caution">
    <text evidence="1">The sequence shown here is derived from an EMBL/GenBank/DDBJ whole genome shotgun (WGS) entry which is preliminary data.</text>
</comment>
<name>A0ACC0TZ31_9AGAM</name>